<evidence type="ECO:0000256" key="2">
    <source>
        <dbReference type="ARBA" id="ARBA00022553"/>
    </source>
</evidence>
<proteinExistence type="predicted"/>
<dbReference type="RefSeq" id="WP_219052010.1">
    <property type="nucleotide sequence ID" value="NZ_JAHWDP010000002.1"/>
</dbReference>
<keyword evidence="2" id="KW-0597">Phosphoprotein</keyword>
<keyword evidence="5" id="KW-0249">Electron transport</keyword>
<keyword evidence="4" id="KW-0288">FMN</keyword>
<accession>A0A9X1FNG6</accession>
<reference evidence="7" key="1">
    <citation type="submission" date="2021-07" db="EMBL/GenBank/DDBJ databases">
        <title>Aureisphaera sp. CAU 1614 isolated from sea sediment.</title>
        <authorList>
            <person name="Kim W."/>
        </authorList>
    </citation>
    <scope>NUCLEOTIDE SEQUENCE</scope>
    <source>
        <strain evidence="7">CAU 1614</strain>
    </source>
</reference>
<evidence type="ECO:0000259" key="6">
    <source>
        <dbReference type="SMART" id="SM00900"/>
    </source>
</evidence>
<dbReference type="GO" id="GO:0022900">
    <property type="term" value="P:electron transport chain"/>
    <property type="evidence" value="ECO:0007669"/>
    <property type="project" value="InterPro"/>
</dbReference>
<evidence type="ECO:0000313" key="7">
    <source>
        <dbReference type="EMBL" id="MBW2937590.1"/>
    </source>
</evidence>
<comment type="caution">
    <text evidence="7">The sequence shown here is derived from an EMBL/GenBank/DDBJ whole genome shotgun (WGS) entry which is preliminary data.</text>
</comment>
<evidence type="ECO:0000313" key="8">
    <source>
        <dbReference type="Proteomes" id="UP001138686"/>
    </source>
</evidence>
<evidence type="ECO:0000256" key="4">
    <source>
        <dbReference type="ARBA" id="ARBA00022643"/>
    </source>
</evidence>
<gene>
    <name evidence="7" type="ORF">KXJ69_05700</name>
</gene>
<dbReference type="PANTHER" id="PTHR36118:SF1">
    <property type="entry name" value="ION-TRANSLOCATING OXIDOREDUCTASE COMPLEX SUBUNIT G"/>
    <property type="match status" value="1"/>
</dbReference>
<keyword evidence="1" id="KW-0813">Transport</keyword>
<dbReference type="GO" id="GO:0010181">
    <property type="term" value="F:FMN binding"/>
    <property type="evidence" value="ECO:0007669"/>
    <property type="project" value="InterPro"/>
</dbReference>
<dbReference type="SMART" id="SM00900">
    <property type="entry name" value="FMN_bind"/>
    <property type="match status" value="1"/>
</dbReference>
<evidence type="ECO:0000256" key="5">
    <source>
        <dbReference type="ARBA" id="ARBA00022982"/>
    </source>
</evidence>
<dbReference type="GO" id="GO:0009055">
    <property type="term" value="F:electron transfer activity"/>
    <property type="evidence" value="ECO:0007669"/>
    <property type="project" value="InterPro"/>
</dbReference>
<name>A0A9X1FNG6_9FLAO</name>
<protein>
    <submittedName>
        <fullName evidence="7">FMN-binding protein</fullName>
    </submittedName>
</protein>
<dbReference type="GO" id="GO:0005886">
    <property type="term" value="C:plasma membrane"/>
    <property type="evidence" value="ECO:0007669"/>
    <property type="project" value="InterPro"/>
</dbReference>
<keyword evidence="3" id="KW-0285">Flavoprotein</keyword>
<dbReference type="Proteomes" id="UP001138686">
    <property type="component" value="Unassembled WGS sequence"/>
</dbReference>
<sequence>MLKQLIILSFFSLLLTSFLVPEKVEKKANKEIEKFFEVEEFSKEYISISDQVSEKIPASFSENNFFRIKKGTTLLGYGYIGNAPSKTATFDYLVLFDQDFIITKSKVLIYREEYGGEIGSKRWLEQFEGSSSKTPELELVKDIIPISGATISAQSMTKAINQLLESIKILKQENHI</sequence>
<feature type="domain" description="FMN-binding" evidence="6">
    <location>
        <begin position="85"/>
        <end position="167"/>
    </location>
</feature>
<dbReference type="InterPro" id="IPR007329">
    <property type="entry name" value="FMN-bd"/>
</dbReference>
<keyword evidence="8" id="KW-1185">Reference proteome</keyword>
<dbReference type="AlphaFoldDB" id="A0A9X1FNG6"/>
<organism evidence="7 8">
    <name type="scientific">Halomarinibacterium sedimenti</name>
    <dbReference type="NCBI Taxonomy" id="2857106"/>
    <lineage>
        <taxon>Bacteria</taxon>
        <taxon>Pseudomonadati</taxon>
        <taxon>Bacteroidota</taxon>
        <taxon>Flavobacteriia</taxon>
        <taxon>Flavobacteriales</taxon>
        <taxon>Flavobacteriaceae</taxon>
        <taxon>Halomarinibacterium</taxon>
    </lineage>
</organism>
<evidence type="ECO:0000256" key="1">
    <source>
        <dbReference type="ARBA" id="ARBA00022448"/>
    </source>
</evidence>
<dbReference type="InterPro" id="IPR010209">
    <property type="entry name" value="Ion_transpt_RnfG/RsxG"/>
</dbReference>
<dbReference type="Pfam" id="PF04205">
    <property type="entry name" value="FMN_bind"/>
    <property type="match status" value="1"/>
</dbReference>
<evidence type="ECO:0000256" key="3">
    <source>
        <dbReference type="ARBA" id="ARBA00022630"/>
    </source>
</evidence>
<dbReference type="PANTHER" id="PTHR36118">
    <property type="entry name" value="ION-TRANSLOCATING OXIDOREDUCTASE COMPLEX SUBUNIT G"/>
    <property type="match status" value="1"/>
</dbReference>
<dbReference type="EMBL" id="JAHWDP010000002">
    <property type="protein sequence ID" value="MBW2937590.1"/>
    <property type="molecule type" value="Genomic_DNA"/>
</dbReference>